<name>A0A175QX11_9HYPH</name>
<evidence type="ECO:0000313" key="1">
    <source>
        <dbReference type="EMBL" id="KTQ79389.1"/>
    </source>
</evidence>
<dbReference type="Proteomes" id="UP000078272">
    <property type="component" value="Unassembled WGS sequence"/>
</dbReference>
<proteinExistence type="predicted"/>
<gene>
    <name evidence="1" type="ORF">NS226_23010</name>
</gene>
<accession>A0A175QX11</accession>
<evidence type="ECO:0000313" key="2">
    <source>
        <dbReference type="Proteomes" id="UP000078272"/>
    </source>
</evidence>
<protein>
    <submittedName>
        <fullName evidence="1">Uncharacterized protein</fullName>
    </submittedName>
</protein>
<dbReference type="STRING" id="401562.NS365_23165"/>
<dbReference type="PATRIC" id="fig|401562.3.peg.5147"/>
<dbReference type="AlphaFoldDB" id="A0A175QX11"/>
<sequence>MRNAFTEVGCADRGCVSQNGSRDSEFRLASISDGVLSRFFDRAPYAAGIIIQIRSLSTL</sequence>
<reference evidence="1 2" key="1">
    <citation type="journal article" date="2016" name="Front. Microbiol.">
        <title>Genomic Resource of Rice Seed Associated Bacteria.</title>
        <authorList>
            <person name="Midha S."/>
            <person name="Bansal K."/>
            <person name="Sharma S."/>
            <person name="Kumar N."/>
            <person name="Patil P.P."/>
            <person name="Chaudhry V."/>
            <person name="Patil P.B."/>
        </authorList>
    </citation>
    <scope>NUCLEOTIDE SEQUENCE [LARGE SCALE GENOMIC DNA]</scope>
    <source>
        <strain evidence="1 2">NS226</strain>
    </source>
</reference>
<comment type="caution">
    <text evidence="1">The sequence shown here is derived from an EMBL/GenBank/DDBJ whole genome shotgun (WGS) entry which is preliminary data.</text>
</comment>
<dbReference type="EMBL" id="LDPZ01000091">
    <property type="protein sequence ID" value="KTQ79389.1"/>
    <property type="molecule type" value="Genomic_DNA"/>
</dbReference>
<organism evidence="1 2">
    <name type="scientific">Aureimonas ureilytica</name>
    <dbReference type="NCBI Taxonomy" id="401562"/>
    <lineage>
        <taxon>Bacteria</taxon>
        <taxon>Pseudomonadati</taxon>
        <taxon>Pseudomonadota</taxon>
        <taxon>Alphaproteobacteria</taxon>
        <taxon>Hyphomicrobiales</taxon>
        <taxon>Aurantimonadaceae</taxon>
        <taxon>Aureimonas</taxon>
    </lineage>
</organism>